<evidence type="ECO:0000313" key="1">
    <source>
        <dbReference type="EMBL" id="CCI40163.1"/>
    </source>
</evidence>
<reference evidence="1 2" key="1">
    <citation type="submission" date="2012-05" db="EMBL/GenBank/DDBJ databases">
        <title>Recombination and specialization in a pathogen metapopulation.</title>
        <authorList>
            <person name="Gardiner A."/>
            <person name="Kemen E."/>
            <person name="Schultz-Larsen T."/>
            <person name="MacLean D."/>
            <person name="Van Oosterhout C."/>
            <person name="Jones J.D.G."/>
        </authorList>
    </citation>
    <scope>NUCLEOTIDE SEQUENCE [LARGE SCALE GENOMIC DNA]</scope>
    <source>
        <strain evidence="1 2">Ac Nc2</strain>
    </source>
</reference>
<dbReference type="InterPro" id="IPR032675">
    <property type="entry name" value="LRR_dom_sf"/>
</dbReference>
<organism evidence="1 2">
    <name type="scientific">Albugo candida</name>
    <dbReference type="NCBI Taxonomy" id="65357"/>
    <lineage>
        <taxon>Eukaryota</taxon>
        <taxon>Sar</taxon>
        <taxon>Stramenopiles</taxon>
        <taxon>Oomycota</taxon>
        <taxon>Peronosporomycetes</taxon>
        <taxon>Albuginales</taxon>
        <taxon>Albuginaceae</taxon>
        <taxon>Albugo</taxon>
    </lineage>
</organism>
<dbReference type="Gene3D" id="3.80.10.10">
    <property type="entry name" value="Ribonuclease Inhibitor"/>
    <property type="match status" value="1"/>
</dbReference>
<dbReference type="AlphaFoldDB" id="A0A024G066"/>
<dbReference type="SUPFAM" id="SSF52058">
    <property type="entry name" value="L domain-like"/>
    <property type="match status" value="1"/>
</dbReference>
<sequence>MALSTTSPTFQILAFSIVCRSLSFHQMFCWIGPWTKTVKLHALSFFAVKIICPMTELIFRLSQLEIKQRQKFGLEKDVDDPSFLKEVEDKLQRPFLVLSTKQINYLSYRLHAVLQPDRSPETQLIETWAIQSQYRIEITNTNVHNQPLQHHQTAHVTVLKLFTILGKVKCLHIINHKSNGSGDFPSLDAIEIRKMHAKVLSHLYLFCANSKKLCVEQIQMKCLRQVPFNKWESRDWKALNALTIWSCDEFGIIDASINSLKAITSIDFGWNSNTSITSSLEASGLKHFCFSHNQLPAISAMSTLKQLKTLNLLIKHLHDDLITNRNAFLVERSHGARL</sequence>
<keyword evidence="2" id="KW-1185">Reference proteome</keyword>
<dbReference type="OrthoDB" id="676979at2759"/>
<proteinExistence type="predicted"/>
<dbReference type="EMBL" id="CAIX01000006">
    <property type="protein sequence ID" value="CCI40163.1"/>
    <property type="molecule type" value="Genomic_DNA"/>
</dbReference>
<dbReference type="InParanoid" id="A0A024G066"/>
<protein>
    <submittedName>
        <fullName evidence="1">Uncharacterized protein</fullName>
    </submittedName>
</protein>
<dbReference type="Proteomes" id="UP000053237">
    <property type="component" value="Unassembled WGS sequence"/>
</dbReference>
<evidence type="ECO:0000313" key="2">
    <source>
        <dbReference type="Proteomes" id="UP000053237"/>
    </source>
</evidence>
<comment type="caution">
    <text evidence="1">The sequence shown here is derived from an EMBL/GenBank/DDBJ whole genome shotgun (WGS) entry which is preliminary data.</text>
</comment>
<name>A0A024G066_9STRA</name>
<gene>
    <name evidence="1" type="ORF">BN9_009470</name>
</gene>
<accession>A0A024G066</accession>